<dbReference type="EMBL" id="CARXXK010000001">
    <property type="protein sequence ID" value="CAI6351382.1"/>
    <property type="molecule type" value="Genomic_DNA"/>
</dbReference>
<dbReference type="InterPro" id="IPR007248">
    <property type="entry name" value="Mpv17_PMP22"/>
</dbReference>
<comment type="subcellular location">
    <subcellularLocation>
        <location evidence="1">Membrane</location>
        <topology evidence="1">Multi-pass membrane protein</topology>
    </subcellularLocation>
</comment>
<reference evidence="7 8" key="1">
    <citation type="submission" date="2023-01" db="EMBL/GenBank/DDBJ databases">
        <authorList>
            <person name="Whitehead M."/>
        </authorList>
    </citation>
    <scope>NUCLEOTIDE SEQUENCE [LARGE SCALE GENOMIC DNA]</scope>
</reference>
<comment type="similarity">
    <text evidence="2 6">Belongs to the peroxisomal membrane protein PXMP2/4 family.</text>
</comment>
<evidence type="ECO:0000313" key="7">
    <source>
        <dbReference type="EMBL" id="CAI6351382.1"/>
    </source>
</evidence>
<name>A0AAV0W6I8_9HEMI</name>
<proteinExistence type="inferred from homology"/>
<evidence type="ECO:0008006" key="9">
    <source>
        <dbReference type="Google" id="ProtNLM"/>
    </source>
</evidence>
<organism evidence="7 8">
    <name type="scientific">Macrosiphum euphorbiae</name>
    <name type="common">potato aphid</name>
    <dbReference type="NCBI Taxonomy" id="13131"/>
    <lineage>
        <taxon>Eukaryota</taxon>
        <taxon>Metazoa</taxon>
        <taxon>Ecdysozoa</taxon>
        <taxon>Arthropoda</taxon>
        <taxon>Hexapoda</taxon>
        <taxon>Insecta</taxon>
        <taxon>Pterygota</taxon>
        <taxon>Neoptera</taxon>
        <taxon>Paraneoptera</taxon>
        <taxon>Hemiptera</taxon>
        <taxon>Sternorrhyncha</taxon>
        <taxon>Aphidomorpha</taxon>
        <taxon>Aphidoidea</taxon>
        <taxon>Aphididae</taxon>
        <taxon>Macrosiphini</taxon>
        <taxon>Macrosiphum</taxon>
    </lineage>
</organism>
<sequence length="185" mass="21013">MWSKIFKASNHGLVRGVAIYSVTWPVSSLIQQALQPSGNKNIDLQRAAKFSVYGGLYVAPTLYAWMRFAGYVWPSMTITSHITKAVVEQFSYGPFAMASFFFFMTLLDGGTIEDAKMEVQEKFVSTWKIAVMVWPVLQTINYCVIPSKNRLIFVSLAGFVWTTFLAYKKYEENKSIQIADKKTDL</sequence>
<evidence type="ECO:0000256" key="1">
    <source>
        <dbReference type="ARBA" id="ARBA00004141"/>
    </source>
</evidence>
<keyword evidence="4 6" id="KW-1133">Transmembrane helix</keyword>
<accession>A0AAV0W6I8</accession>
<dbReference type="GO" id="GO:0016020">
    <property type="term" value="C:membrane"/>
    <property type="evidence" value="ECO:0007669"/>
    <property type="project" value="UniProtKB-SubCell"/>
</dbReference>
<feature type="transmembrane region" description="Helical" evidence="6">
    <location>
        <begin position="90"/>
        <end position="107"/>
    </location>
</feature>
<feature type="transmembrane region" description="Helical" evidence="6">
    <location>
        <begin position="12"/>
        <end position="30"/>
    </location>
</feature>
<comment type="caution">
    <text evidence="7">The sequence shown here is derived from an EMBL/GenBank/DDBJ whole genome shotgun (WGS) entry which is preliminary data.</text>
</comment>
<keyword evidence="3 6" id="KW-0812">Transmembrane</keyword>
<evidence type="ECO:0000256" key="3">
    <source>
        <dbReference type="ARBA" id="ARBA00022692"/>
    </source>
</evidence>
<feature type="transmembrane region" description="Helical" evidence="6">
    <location>
        <begin position="50"/>
        <end position="69"/>
    </location>
</feature>
<evidence type="ECO:0000256" key="4">
    <source>
        <dbReference type="ARBA" id="ARBA00022989"/>
    </source>
</evidence>
<evidence type="ECO:0000256" key="5">
    <source>
        <dbReference type="ARBA" id="ARBA00023136"/>
    </source>
</evidence>
<protein>
    <recommendedName>
        <fullName evidence="9">Mpv17-like protein</fullName>
    </recommendedName>
</protein>
<dbReference type="GO" id="GO:0005739">
    <property type="term" value="C:mitochondrion"/>
    <property type="evidence" value="ECO:0007669"/>
    <property type="project" value="TreeGrafter"/>
</dbReference>
<evidence type="ECO:0000256" key="6">
    <source>
        <dbReference type="RuleBase" id="RU363053"/>
    </source>
</evidence>
<keyword evidence="8" id="KW-1185">Reference proteome</keyword>
<feature type="transmembrane region" description="Helical" evidence="6">
    <location>
        <begin position="151"/>
        <end position="167"/>
    </location>
</feature>
<evidence type="ECO:0000313" key="8">
    <source>
        <dbReference type="Proteomes" id="UP001160148"/>
    </source>
</evidence>
<evidence type="ECO:0000256" key="2">
    <source>
        <dbReference type="ARBA" id="ARBA00006824"/>
    </source>
</evidence>
<dbReference type="PANTHER" id="PTHR11266">
    <property type="entry name" value="PEROXISOMAL MEMBRANE PROTEIN 2, PXMP2 MPV17"/>
    <property type="match status" value="1"/>
</dbReference>
<keyword evidence="5 6" id="KW-0472">Membrane</keyword>
<dbReference type="AlphaFoldDB" id="A0AAV0W6I8"/>
<gene>
    <name evidence="7" type="ORF">MEUPH1_LOCUS7733</name>
</gene>
<dbReference type="Pfam" id="PF04117">
    <property type="entry name" value="Mpv17_PMP22"/>
    <property type="match status" value="1"/>
</dbReference>
<dbReference type="PANTHER" id="PTHR11266:SF75">
    <property type="entry name" value="IP10007P-RELATED"/>
    <property type="match status" value="1"/>
</dbReference>
<dbReference type="Proteomes" id="UP001160148">
    <property type="component" value="Unassembled WGS sequence"/>
</dbReference>